<name>A0A7I8VPH5_9ANNE</name>
<protein>
    <submittedName>
        <fullName evidence="2">DgyrCDS6717</fullName>
    </submittedName>
</protein>
<dbReference type="Proteomes" id="UP000549394">
    <property type="component" value="Unassembled WGS sequence"/>
</dbReference>
<reference evidence="2 3" key="1">
    <citation type="submission" date="2020-08" db="EMBL/GenBank/DDBJ databases">
        <authorList>
            <person name="Hejnol A."/>
        </authorList>
    </citation>
    <scope>NUCLEOTIDE SEQUENCE [LARGE SCALE GENOMIC DNA]</scope>
</reference>
<evidence type="ECO:0000313" key="2">
    <source>
        <dbReference type="EMBL" id="CAD5117977.1"/>
    </source>
</evidence>
<dbReference type="InterPro" id="IPR008496">
    <property type="entry name" value="TMEM222/RTE1"/>
</dbReference>
<evidence type="ECO:0000256" key="1">
    <source>
        <dbReference type="SAM" id="Phobius"/>
    </source>
</evidence>
<dbReference type="EMBL" id="CAJFCJ010000007">
    <property type="protein sequence ID" value="CAD5117977.1"/>
    <property type="molecule type" value="Genomic_DNA"/>
</dbReference>
<keyword evidence="1" id="KW-0812">Transmembrane</keyword>
<dbReference type="Pfam" id="PF05608">
    <property type="entry name" value="RTE1"/>
    <property type="match status" value="1"/>
</dbReference>
<organism evidence="2 3">
    <name type="scientific">Dimorphilus gyrociliatus</name>
    <dbReference type="NCBI Taxonomy" id="2664684"/>
    <lineage>
        <taxon>Eukaryota</taxon>
        <taxon>Metazoa</taxon>
        <taxon>Spiralia</taxon>
        <taxon>Lophotrochozoa</taxon>
        <taxon>Annelida</taxon>
        <taxon>Polychaeta</taxon>
        <taxon>Polychaeta incertae sedis</taxon>
        <taxon>Dinophilidae</taxon>
        <taxon>Dimorphilus</taxon>
    </lineage>
</organism>
<sequence>MDFPSSLQHSQKEFKAIQNSDLMREIDHKNLRYPHCIVWTPIPCLTWLFPFIGHMGIAYTDGVIRDFAGPYYVSRDDMAFGNPTRYLQLPLYRMGGSHDTFDKAVDDASEVYKGRIHNLCCDNCHSHVAMALNKMEYDGSRSWNMIKLCFLVFFKAKYVSLIGALKQWLPFLILLIAIILLAVLL</sequence>
<proteinExistence type="predicted"/>
<dbReference type="OrthoDB" id="267284at2759"/>
<gene>
    <name evidence="2" type="ORF">DGYR_LOCUS6434</name>
</gene>
<keyword evidence="1" id="KW-0472">Membrane</keyword>
<feature type="transmembrane region" description="Helical" evidence="1">
    <location>
        <begin position="168"/>
        <end position="184"/>
    </location>
</feature>
<dbReference type="AlphaFoldDB" id="A0A7I8VPH5"/>
<keyword evidence="3" id="KW-1185">Reference proteome</keyword>
<comment type="caution">
    <text evidence="2">The sequence shown here is derived from an EMBL/GenBank/DDBJ whole genome shotgun (WGS) entry which is preliminary data.</text>
</comment>
<dbReference type="PANTHER" id="PTHR20921:SF0">
    <property type="entry name" value="TRANSMEMBRANE PROTEIN 222"/>
    <property type="match status" value="1"/>
</dbReference>
<evidence type="ECO:0000313" key="3">
    <source>
        <dbReference type="Proteomes" id="UP000549394"/>
    </source>
</evidence>
<accession>A0A7I8VPH5</accession>
<keyword evidence="1" id="KW-1133">Transmembrane helix</keyword>
<dbReference type="PANTHER" id="PTHR20921">
    <property type="entry name" value="TRANSMEMBRANE PROTEIN 222"/>
    <property type="match status" value="1"/>
</dbReference>